<dbReference type="EMBL" id="RYYR01000029">
    <property type="protein sequence ID" value="RUL48813.1"/>
    <property type="molecule type" value="Genomic_DNA"/>
</dbReference>
<sequence length="297" mass="35210">MEENLFSLEQFKMKQEKDQTLHLMKAKKLEMYEPNFKAFATFCDQHFLPVDFNSLELYLHESIIKERVRLSTFNRRLAGIKYWLMNEYGLMMTADQANQIKLLRQLYNEEEFLRLKPMKGKRAEQQSDVLRLIDRYDTNNKSDIRKRAICLVNLITANRPSEMVRLKVSDFDLENRTVNVMMKKQGEMKEKRLTLECVQVVKKYIQECELQADDYFVGAADKWGNHTSRQINEISYNQAIQSWLGFAPYTFRKTQITSMYQKGADIPTIAKQSGHKSHQTIMQHYINLRTDDVDEFL</sequence>
<dbReference type="GO" id="GO:0015074">
    <property type="term" value="P:DNA integration"/>
    <property type="evidence" value="ECO:0007669"/>
    <property type="project" value="InterPro"/>
</dbReference>
<dbReference type="InterPro" id="IPR050090">
    <property type="entry name" value="Tyrosine_recombinase_XerCD"/>
</dbReference>
<evidence type="ECO:0000256" key="3">
    <source>
        <dbReference type="ARBA" id="ARBA00023172"/>
    </source>
</evidence>
<accession>A0A432L8L7</accession>
<organism evidence="5 6">
    <name type="scientific">Lysinibacillus antri</name>
    <dbReference type="NCBI Taxonomy" id="2498145"/>
    <lineage>
        <taxon>Bacteria</taxon>
        <taxon>Bacillati</taxon>
        <taxon>Bacillota</taxon>
        <taxon>Bacilli</taxon>
        <taxon>Bacillales</taxon>
        <taxon>Bacillaceae</taxon>
        <taxon>Lysinibacillus</taxon>
    </lineage>
</organism>
<dbReference type="InterPro" id="IPR013762">
    <property type="entry name" value="Integrase-like_cat_sf"/>
</dbReference>
<reference evidence="5 6" key="1">
    <citation type="submission" date="2018-12" db="EMBL/GenBank/DDBJ databases">
        <title>Lysinibacillus antri sp. nov., isolated from a cave soil.</title>
        <authorList>
            <person name="Narsing Rao M.P."/>
            <person name="Zhang H."/>
            <person name="Dong Z.-Y."/>
            <person name="Niu X.-K."/>
            <person name="Zhang K."/>
            <person name="Fang B.-Z."/>
            <person name="Kang Y.-Q."/>
            <person name="Xiao M."/>
            <person name="Li W.-J."/>
        </authorList>
    </citation>
    <scope>NUCLEOTIDE SEQUENCE [LARGE SCALE GENOMIC DNA]</scope>
    <source>
        <strain evidence="5 6">SYSU K30002</strain>
    </source>
</reference>
<keyword evidence="2" id="KW-0238">DNA-binding</keyword>
<evidence type="ECO:0000313" key="6">
    <source>
        <dbReference type="Proteomes" id="UP000287910"/>
    </source>
</evidence>
<keyword evidence="6" id="KW-1185">Reference proteome</keyword>
<dbReference type="Pfam" id="PF00589">
    <property type="entry name" value="Phage_integrase"/>
    <property type="match status" value="1"/>
</dbReference>
<dbReference type="Gene3D" id="1.10.443.10">
    <property type="entry name" value="Intergrase catalytic core"/>
    <property type="match status" value="1"/>
</dbReference>
<evidence type="ECO:0000256" key="1">
    <source>
        <dbReference type="ARBA" id="ARBA00008857"/>
    </source>
</evidence>
<dbReference type="PANTHER" id="PTHR30349">
    <property type="entry name" value="PHAGE INTEGRASE-RELATED"/>
    <property type="match status" value="1"/>
</dbReference>
<dbReference type="Proteomes" id="UP000287910">
    <property type="component" value="Unassembled WGS sequence"/>
</dbReference>
<protein>
    <submittedName>
        <fullName evidence="5">Site-specific integrase</fullName>
    </submittedName>
</protein>
<dbReference type="RefSeq" id="WP_126660259.1">
    <property type="nucleotide sequence ID" value="NZ_RYYR01000029.1"/>
</dbReference>
<feature type="domain" description="Tyr recombinase" evidence="4">
    <location>
        <begin position="116"/>
        <end position="297"/>
    </location>
</feature>
<gene>
    <name evidence="5" type="ORF">EK386_16390</name>
</gene>
<dbReference type="GO" id="GO:0003677">
    <property type="term" value="F:DNA binding"/>
    <property type="evidence" value="ECO:0007669"/>
    <property type="project" value="UniProtKB-KW"/>
</dbReference>
<evidence type="ECO:0000313" key="5">
    <source>
        <dbReference type="EMBL" id="RUL48813.1"/>
    </source>
</evidence>
<name>A0A432L8L7_9BACI</name>
<dbReference type="AlphaFoldDB" id="A0A432L8L7"/>
<dbReference type="GO" id="GO:0006310">
    <property type="term" value="P:DNA recombination"/>
    <property type="evidence" value="ECO:0007669"/>
    <property type="project" value="UniProtKB-KW"/>
</dbReference>
<keyword evidence="3" id="KW-0233">DNA recombination</keyword>
<dbReference type="InterPro" id="IPR011010">
    <property type="entry name" value="DNA_brk_join_enz"/>
</dbReference>
<dbReference type="InterPro" id="IPR002104">
    <property type="entry name" value="Integrase_catalytic"/>
</dbReference>
<proteinExistence type="inferred from homology"/>
<comment type="similarity">
    <text evidence="1">Belongs to the 'phage' integrase family.</text>
</comment>
<comment type="caution">
    <text evidence="5">The sequence shown here is derived from an EMBL/GenBank/DDBJ whole genome shotgun (WGS) entry which is preliminary data.</text>
</comment>
<dbReference type="PANTHER" id="PTHR30349:SF41">
    <property type="entry name" value="INTEGRASE_RECOMBINASE PROTEIN MJ0367-RELATED"/>
    <property type="match status" value="1"/>
</dbReference>
<dbReference type="CDD" id="cd00397">
    <property type="entry name" value="DNA_BRE_C"/>
    <property type="match status" value="1"/>
</dbReference>
<dbReference type="PROSITE" id="PS51898">
    <property type="entry name" value="TYR_RECOMBINASE"/>
    <property type="match status" value="1"/>
</dbReference>
<dbReference type="SUPFAM" id="SSF56349">
    <property type="entry name" value="DNA breaking-rejoining enzymes"/>
    <property type="match status" value="1"/>
</dbReference>
<evidence type="ECO:0000256" key="2">
    <source>
        <dbReference type="ARBA" id="ARBA00023125"/>
    </source>
</evidence>
<dbReference type="SUPFAM" id="SSF47823">
    <property type="entry name" value="lambda integrase-like, N-terminal domain"/>
    <property type="match status" value="1"/>
</dbReference>
<evidence type="ECO:0000259" key="4">
    <source>
        <dbReference type="PROSITE" id="PS51898"/>
    </source>
</evidence>